<dbReference type="EMBL" id="SGWX01000001">
    <property type="protein sequence ID" value="RZS62471.1"/>
    <property type="molecule type" value="Genomic_DNA"/>
</dbReference>
<evidence type="ECO:0000313" key="3">
    <source>
        <dbReference type="EMBL" id="RZS62471.1"/>
    </source>
</evidence>
<keyword evidence="2" id="KW-0472">Membrane</keyword>
<dbReference type="PANTHER" id="PTHR34980:SF2">
    <property type="entry name" value="INNER MEMBRANE PROTEIN YHAH-RELATED"/>
    <property type="match status" value="1"/>
</dbReference>
<dbReference type="AlphaFoldDB" id="A0A4Q7M4Z6"/>
<gene>
    <name evidence="3" type="ORF">EV386_2806</name>
</gene>
<sequence>MSLISAVTSVLRNYATFTGRARRSEYWWFALALGVVGSALTVVLTGVAAKSIDLEAGTIGSGYFVAMVPLWICSLGVLLPSLAVTVRRLHDTDRAGFWILITLVPIVGALVLLVILATPGQRAPNRFGPDPQAESLADLPPVGDPAGFPGA</sequence>
<keyword evidence="4" id="KW-1185">Reference proteome</keyword>
<dbReference type="Proteomes" id="UP000293852">
    <property type="component" value="Unassembled WGS sequence"/>
</dbReference>
<evidence type="ECO:0000256" key="2">
    <source>
        <dbReference type="SAM" id="Phobius"/>
    </source>
</evidence>
<keyword evidence="2" id="KW-1133">Transmembrane helix</keyword>
<comment type="caution">
    <text evidence="3">The sequence shown here is derived from an EMBL/GenBank/DDBJ whole genome shotgun (WGS) entry which is preliminary data.</text>
</comment>
<dbReference type="PANTHER" id="PTHR34980">
    <property type="entry name" value="INNER MEMBRANE PROTEIN-RELATED-RELATED"/>
    <property type="match status" value="1"/>
</dbReference>
<feature type="region of interest" description="Disordered" evidence="1">
    <location>
        <begin position="127"/>
        <end position="151"/>
    </location>
</feature>
<organism evidence="3 4">
    <name type="scientific">Xylanimonas ulmi</name>
    <dbReference type="NCBI Taxonomy" id="228973"/>
    <lineage>
        <taxon>Bacteria</taxon>
        <taxon>Bacillati</taxon>
        <taxon>Actinomycetota</taxon>
        <taxon>Actinomycetes</taxon>
        <taxon>Micrococcales</taxon>
        <taxon>Promicromonosporaceae</taxon>
        <taxon>Xylanimonas</taxon>
    </lineage>
</organism>
<dbReference type="InterPro" id="IPR008523">
    <property type="entry name" value="DUF805"/>
</dbReference>
<dbReference type="OrthoDB" id="9812349at2"/>
<reference evidence="3 4" key="1">
    <citation type="submission" date="2019-02" db="EMBL/GenBank/DDBJ databases">
        <title>Sequencing the genomes of 1000 actinobacteria strains.</title>
        <authorList>
            <person name="Klenk H.-P."/>
        </authorList>
    </citation>
    <scope>NUCLEOTIDE SEQUENCE [LARGE SCALE GENOMIC DNA]</scope>
    <source>
        <strain evidence="3 4">DSM 16932</strain>
    </source>
</reference>
<keyword evidence="2" id="KW-0812">Transmembrane</keyword>
<feature type="transmembrane region" description="Helical" evidence="2">
    <location>
        <begin position="95"/>
        <end position="117"/>
    </location>
</feature>
<proteinExistence type="predicted"/>
<feature type="transmembrane region" description="Helical" evidence="2">
    <location>
        <begin position="61"/>
        <end position="83"/>
    </location>
</feature>
<dbReference type="RefSeq" id="WP_130415942.1">
    <property type="nucleotide sequence ID" value="NZ_SGWX01000001.1"/>
</dbReference>
<dbReference type="Pfam" id="PF05656">
    <property type="entry name" value="DUF805"/>
    <property type="match status" value="1"/>
</dbReference>
<accession>A0A4Q7M4Z6</accession>
<protein>
    <submittedName>
        <fullName evidence="3">Uncharacterized membrane protein YhaH (DUF805 family)</fullName>
    </submittedName>
</protein>
<feature type="transmembrane region" description="Helical" evidence="2">
    <location>
        <begin position="26"/>
        <end position="49"/>
    </location>
</feature>
<name>A0A4Q7M4Z6_9MICO</name>
<dbReference type="GO" id="GO:0005886">
    <property type="term" value="C:plasma membrane"/>
    <property type="evidence" value="ECO:0007669"/>
    <property type="project" value="TreeGrafter"/>
</dbReference>
<evidence type="ECO:0000256" key="1">
    <source>
        <dbReference type="SAM" id="MobiDB-lite"/>
    </source>
</evidence>
<evidence type="ECO:0000313" key="4">
    <source>
        <dbReference type="Proteomes" id="UP000293852"/>
    </source>
</evidence>